<evidence type="ECO:0000313" key="7">
    <source>
        <dbReference type="Proteomes" id="UP000008141"/>
    </source>
</evidence>
<comment type="subcellular location">
    <subcellularLocation>
        <location evidence="1">Nucleus</location>
        <location evidence="1">Nucleolus</location>
    </subcellularLocation>
</comment>
<evidence type="ECO:0000256" key="2">
    <source>
        <dbReference type="ARBA" id="ARBA00008479"/>
    </source>
</evidence>
<dbReference type="EMBL" id="GL433848">
    <property type="protein sequence ID" value="EFN54359.1"/>
    <property type="molecule type" value="Genomic_DNA"/>
</dbReference>
<organism evidence="7">
    <name type="scientific">Chlorella variabilis</name>
    <name type="common">Green alga</name>
    <dbReference type="NCBI Taxonomy" id="554065"/>
    <lineage>
        <taxon>Eukaryota</taxon>
        <taxon>Viridiplantae</taxon>
        <taxon>Chlorophyta</taxon>
        <taxon>core chlorophytes</taxon>
        <taxon>Trebouxiophyceae</taxon>
        <taxon>Chlorellales</taxon>
        <taxon>Chlorellaceae</taxon>
        <taxon>Chlorella clade</taxon>
        <taxon>Chlorella</taxon>
    </lineage>
</organism>
<evidence type="ECO:0000256" key="3">
    <source>
        <dbReference type="ARBA" id="ARBA00015522"/>
    </source>
</evidence>
<keyword evidence="4" id="KW-0539">Nucleus</keyword>
<evidence type="ECO:0000256" key="5">
    <source>
        <dbReference type="SAM" id="MobiDB-lite"/>
    </source>
</evidence>
<evidence type="ECO:0000256" key="1">
    <source>
        <dbReference type="ARBA" id="ARBA00004604"/>
    </source>
</evidence>
<dbReference type="KEGG" id="cvr:CHLNCDRAFT_58265"/>
<gene>
    <name evidence="6" type="ORF">CHLNCDRAFT_58265</name>
</gene>
<dbReference type="FunCoup" id="E1ZIM4">
    <property type="interactions" value="273"/>
</dbReference>
<proteinExistence type="inferred from homology"/>
<feature type="compositionally biased region" description="Basic residues" evidence="5">
    <location>
        <begin position="1"/>
        <end position="25"/>
    </location>
</feature>
<protein>
    <recommendedName>
        <fullName evidence="3">Nucleolar protein 16</fullName>
    </recommendedName>
</protein>
<dbReference type="Proteomes" id="UP000008141">
    <property type="component" value="Unassembled WGS sequence"/>
</dbReference>
<dbReference type="InterPro" id="IPR019002">
    <property type="entry name" value="Ribosome_biogenesis_Nop16"/>
</dbReference>
<evidence type="ECO:0000313" key="6">
    <source>
        <dbReference type="EMBL" id="EFN54359.1"/>
    </source>
</evidence>
<dbReference type="OrthoDB" id="285729at2759"/>
<keyword evidence="7" id="KW-1185">Reference proteome</keyword>
<dbReference type="InParanoid" id="E1ZIM4"/>
<accession>E1ZIM4</accession>
<feature type="region of interest" description="Disordered" evidence="5">
    <location>
        <begin position="1"/>
        <end position="28"/>
    </location>
</feature>
<dbReference type="STRING" id="554065.E1ZIM4"/>
<dbReference type="OMA" id="IKLNAMQ"/>
<dbReference type="GO" id="GO:0005730">
    <property type="term" value="C:nucleolus"/>
    <property type="evidence" value="ECO:0007669"/>
    <property type="project" value="UniProtKB-SubCell"/>
</dbReference>
<comment type="similarity">
    <text evidence="2">Belongs to the NOP16 family.</text>
</comment>
<dbReference type="GO" id="GO:0042273">
    <property type="term" value="P:ribosomal large subunit biogenesis"/>
    <property type="evidence" value="ECO:0007669"/>
    <property type="project" value="TreeGrafter"/>
</dbReference>
<dbReference type="AlphaFoldDB" id="E1ZIM4"/>
<reference evidence="6 7" key="1">
    <citation type="journal article" date="2010" name="Plant Cell">
        <title>The Chlorella variabilis NC64A genome reveals adaptation to photosymbiosis, coevolution with viruses, and cryptic sex.</title>
        <authorList>
            <person name="Blanc G."/>
            <person name="Duncan G."/>
            <person name="Agarkova I."/>
            <person name="Borodovsky M."/>
            <person name="Gurnon J."/>
            <person name="Kuo A."/>
            <person name="Lindquist E."/>
            <person name="Lucas S."/>
            <person name="Pangilinan J."/>
            <person name="Polle J."/>
            <person name="Salamov A."/>
            <person name="Terry A."/>
            <person name="Yamada T."/>
            <person name="Dunigan D.D."/>
            <person name="Grigoriev I.V."/>
            <person name="Claverie J.M."/>
            <person name="Van Etten J.L."/>
        </authorList>
    </citation>
    <scope>NUCLEOTIDE SEQUENCE [LARGE SCALE GENOMIC DNA]</scope>
    <source>
        <strain evidence="6 7">NC64A</strain>
    </source>
</reference>
<dbReference type="PANTHER" id="PTHR13243:SF1">
    <property type="entry name" value="NUCLEOLAR PROTEIN 16"/>
    <property type="match status" value="1"/>
</dbReference>
<name>E1ZIM4_CHLVA</name>
<dbReference type="RefSeq" id="XP_005846461.1">
    <property type="nucleotide sequence ID" value="XM_005846399.1"/>
</dbReference>
<dbReference type="eggNOG" id="KOG4771">
    <property type="taxonomic scope" value="Eukaryota"/>
</dbReference>
<dbReference type="GeneID" id="17353672"/>
<dbReference type="Pfam" id="PF09420">
    <property type="entry name" value="Nop16"/>
    <property type="match status" value="2"/>
</dbReference>
<sequence>MGKSIRRHRKHKPKIIKRHKKKPHVKSSVPQELVVNAAEIKEKLGIEPEWDQQDHVDGNYERAGLVADVNAAFGRNRRRDVLKEKVEQHPEQLEQEPDDEFKAACSQMRSSGKAAPKRLTSHQRQIVGRLIERHGDDVAAMQHDRKLNPMQHSQGVLRQLVESYRHWGPGAGVDFRAPHKRLW</sequence>
<evidence type="ECO:0000256" key="4">
    <source>
        <dbReference type="ARBA" id="ARBA00023242"/>
    </source>
</evidence>
<dbReference type="PANTHER" id="PTHR13243">
    <property type="entry name" value="HSPC111 PROTEIN-RELATED"/>
    <property type="match status" value="1"/>
</dbReference>